<feature type="non-terminal residue" evidence="2">
    <location>
        <position position="56"/>
    </location>
</feature>
<keyword evidence="3" id="KW-1185">Reference proteome</keyword>
<accession>A0A7T8GL37</accession>
<proteinExistence type="predicted"/>
<gene>
    <name evidence="2" type="ORF">FKW44_025288</name>
</gene>
<name>A0A7T8GL37_CALRO</name>
<reference evidence="3" key="1">
    <citation type="submission" date="2021-01" db="EMBL/GenBank/DDBJ databases">
        <title>Caligus Genome Assembly.</title>
        <authorList>
            <person name="Gallardo-Escarate C."/>
        </authorList>
    </citation>
    <scope>NUCLEOTIDE SEQUENCE [LARGE SCALE GENOMIC DNA]</scope>
</reference>
<dbReference type="Proteomes" id="UP000595437">
    <property type="component" value="Chromosome 21"/>
</dbReference>
<organism evidence="2 3">
    <name type="scientific">Caligus rogercresseyi</name>
    <name type="common">Sea louse</name>
    <dbReference type="NCBI Taxonomy" id="217165"/>
    <lineage>
        <taxon>Eukaryota</taxon>
        <taxon>Metazoa</taxon>
        <taxon>Ecdysozoa</taxon>
        <taxon>Arthropoda</taxon>
        <taxon>Crustacea</taxon>
        <taxon>Multicrustacea</taxon>
        <taxon>Hexanauplia</taxon>
        <taxon>Copepoda</taxon>
        <taxon>Siphonostomatoida</taxon>
        <taxon>Caligidae</taxon>
        <taxon>Caligus</taxon>
    </lineage>
</organism>
<feature type="region of interest" description="Disordered" evidence="1">
    <location>
        <begin position="37"/>
        <end position="56"/>
    </location>
</feature>
<evidence type="ECO:0000256" key="1">
    <source>
        <dbReference type="SAM" id="MobiDB-lite"/>
    </source>
</evidence>
<evidence type="ECO:0000313" key="2">
    <source>
        <dbReference type="EMBL" id="QQP31628.1"/>
    </source>
</evidence>
<feature type="non-terminal residue" evidence="2">
    <location>
        <position position="1"/>
    </location>
</feature>
<dbReference type="AlphaFoldDB" id="A0A7T8GL37"/>
<evidence type="ECO:0000313" key="3">
    <source>
        <dbReference type="Proteomes" id="UP000595437"/>
    </source>
</evidence>
<sequence>THCVTLKSYDHNETLITYSHQKWFRYRLATSSLFMSSQSGLEGPRRLHSISSSSVK</sequence>
<protein>
    <submittedName>
        <fullName evidence="2">Uncharacterized protein</fullName>
    </submittedName>
</protein>
<dbReference type="EMBL" id="CP045910">
    <property type="protein sequence ID" value="QQP31628.1"/>
    <property type="molecule type" value="Genomic_DNA"/>
</dbReference>